<accession>A0A0G4LYG4</accession>
<evidence type="ECO:0000313" key="4">
    <source>
        <dbReference type="Proteomes" id="UP000045706"/>
    </source>
</evidence>
<dbReference type="Proteomes" id="UP000045706">
    <property type="component" value="Unassembled WGS sequence"/>
</dbReference>
<gene>
    <name evidence="1" type="ORF">BN1708_014578</name>
    <name evidence="2" type="ORF">BN1723_014251</name>
</gene>
<dbReference type="EMBL" id="CVQI01021890">
    <property type="protein sequence ID" value="CRK29165.1"/>
    <property type="molecule type" value="Genomic_DNA"/>
</dbReference>
<proteinExistence type="predicted"/>
<dbReference type="AlphaFoldDB" id="A0A0G4LYG4"/>
<evidence type="ECO:0000313" key="1">
    <source>
        <dbReference type="EMBL" id="CRK26580.1"/>
    </source>
</evidence>
<protein>
    <submittedName>
        <fullName evidence="1">Uncharacterized protein</fullName>
    </submittedName>
</protein>
<keyword evidence="3" id="KW-1185">Reference proteome</keyword>
<dbReference type="EMBL" id="CVQH01020218">
    <property type="protein sequence ID" value="CRK26580.1"/>
    <property type="molecule type" value="Genomic_DNA"/>
</dbReference>
<reference evidence="3 4" key="1">
    <citation type="submission" date="2015-05" db="EMBL/GenBank/DDBJ databases">
        <authorList>
            <person name="Fogelqvist Johan"/>
        </authorList>
    </citation>
    <scope>NUCLEOTIDE SEQUENCE [LARGE SCALE GENOMIC DNA]</scope>
    <source>
        <strain evidence="1">VL1</strain>
        <strain evidence="2">VL2</strain>
    </source>
</reference>
<evidence type="ECO:0000313" key="3">
    <source>
        <dbReference type="Proteomes" id="UP000044602"/>
    </source>
</evidence>
<organism evidence="1 3">
    <name type="scientific">Verticillium longisporum</name>
    <name type="common">Verticillium dahliae var. longisporum</name>
    <dbReference type="NCBI Taxonomy" id="100787"/>
    <lineage>
        <taxon>Eukaryota</taxon>
        <taxon>Fungi</taxon>
        <taxon>Dikarya</taxon>
        <taxon>Ascomycota</taxon>
        <taxon>Pezizomycotina</taxon>
        <taxon>Sordariomycetes</taxon>
        <taxon>Hypocreomycetidae</taxon>
        <taxon>Glomerellales</taxon>
        <taxon>Plectosphaerellaceae</taxon>
        <taxon>Verticillium</taxon>
    </lineage>
</organism>
<name>A0A0G4LYG4_VERLO</name>
<sequence>METINRMREVKLDQDLDGHVKSLKSSDLLMFRVFRAASPINIDTEPPPLEAVDGLAQPGADALNDEATTLVDDLFASIAKLDQLSRASVLSELGSHVYELEAEDWPDDGLIENQRMVFEETE</sequence>
<dbReference type="Proteomes" id="UP000044602">
    <property type="component" value="Unassembled WGS sequence"/>
</dbReference>
<evidence type="ECO:0000313" key="2">
    <source>
        <dbReference type="EMBL" id="CRK29165.1"/>
    </source>
</evidence>